<reference evidence="3" key="3">
    <citation type="submission" date="2025-08" db="UniProtKB">
        <authorList>
            <consortium name="RefSeq"/>
        </authorList>
    </citation>
    <scope>IDENTIFICATION</scope>
    <source>
        <strain evidence="3">CBS 342.82</strain>
    </source>
</reference>
<evidence type="ECO:0000313" key="2">
    <source>
        <dbReference type="Proteomes" id="UP000504637"/>
    </source>
</evidence>
<feature type="domain" description="Chromo" evidence="1">
    <location>
        <begin position="11"/>
        <end position="88"/>
    </location>
</feature>
<dbReference type="InterPro" id="IPR000953">
    <property type="entry name" value="Chromo/chromo_shadow_dom"/>
</dbReference>
<dbReference type="Proteomes" id="UP000504637">
    <property type="component" value="Unplaced"/>
</dbReference>
<reference evidence="3" key="1">
    <citation type="submission" date="2020-01" db="EMBL/GenBank/DDBJ databases">
        <authorList>
            <consortium name="DOE Joint Genome Institute"/>
            <person name="Haridas S."/>
            <person name="Albert R."/>
            <person name="Binder M."/>
            <person name="Bloem J."/>
            <person name="Labutti K."/>
            <person name="Salamov A."/>
            <person name="Andreopoulos B."/>
            <person name="Baker S.E."/>
            <person name="Barry K."/>
            <person name="Bills G."/>
            <person name="Bluhm B.H."/>
            <person name="Cannon C."/>
            <person name="Castanera R."/>
            <person name="Culley D.E."/>
            <person name="Daum C."/>
            <person name="Ezra D."/>
            <person name="Gonzalez J.B."/>
            <person name="Henrissat B."/>
            <person name="Kuo A."/>
            <person name="Liang C."/>
            <person name="Lipzen A."/>
            <person name="Lutzoni F."/>
            <person name="Magnuson J."/>
            <person name="Mondo S."/>
            <person name="Nolan M."/>
            <person name="Ohm R."/>
            <person name="Pangilinan J."/>
            <person name="Park H.-J."/>
            <person name="Ramirez L."/>
            <person name="Alfaro M."/>
            <person name="Sun H."/>
            <person name="Tritt A."/>
            <person name="Yoshinaga Y."/>
            <person name="Zwiers L.-H."/>
            <person name="Turgeon B.G."/>
            <person name="Goodwin S.B."/>
            <person name="Spatafora J.W."/>
            <person name="Crous P.W."/>
            <person name="Grigoriev I.V."/>
        </authorList>
    </citation>
    <scope>NUCLEOTIDE SEQUENCE</scope>
    <source>
        <strain evidence="3">CBS 342.82</strain>
    </source>
</reference>
<dbReference type="Gene3D" id="2.40.50.40">
    <property type="match status" value="1"/>
</dbReference>
<sequence length="88" mass="10221">MGRSKPAQREWAAASILEGRVTECSGLEFKIQWEPSRRDALCPTELEQYSTQVRYHSDPDFIHWEPTWEPLENLGPCLEMVNQFLARG</sequence>
<protein>
    <recommendedName>
        <fullName evidence="1">Chromo domain-containing protein</fullName>
    </recommendedName>
</protein>
<keyword evidence="2" id="KW-1185">Reference proteome</keyword>
<dbReference type="OrthoDB" id="308383at2759"/>
<dbReference type="PROSITE" id="PS50013">
    <property type="entry name" value="CHROMO_2"/>
    <property type="match status" value="1"/>
</dbReference>
<accession>A0A6J3LP35</accession>
<dbReference type="CDD" id="cd00024">
    <property type="entry name" value="CD_CSD"/>
    <property type="match status" value="1"/>
</dbReference>
<reference evidence="3" key="2">
    <citation type="submission" date="2020-04" db="EMBL/GenBank/DDBJ databases">
        <authorList>
            <consortium name="NCBI Genome Project"/>
        </authorList>
    </citation>
    <scope>NUCLEOTIDE SEQUENCE</scope>
    <source>
        <strain evidence="3">CBS 342.82</strain>
    </source>
</reference>
<evidence type="ECO:0000313" key="3">
    <source>
        <dbReference type="RefSeq" id="XP_033454762.1"/>
    </source>
</evidence>
<dbReference type="AlphaFoldDB" id="A0A6J3LP35"/>
<gene>
    <name evidence="3" type="ORF">K489DRAFT_385584</name>
</gene>
<organism evidence="3">
    <name type="scientific">Dissoconium aciculare CBS 342.82</name>
    <dbReference type="NCBI Taxonomy" id="1314786"/>
    <lineage>
        <taxon>Eukaryota</taxon>
        <taxon>Fungi</taxon>
        <taxon>Dikarya</taxon>
        <taxon>Ascomycota</taxon>
        <taxon>Pezizomycotina</taxon>
        <taxon>Dothideomycetes</taxon>
        <taxon>Dothideomycetidae</taxon>
        <taxon>Mycosphaerellales</taxon>
        <taxon>Dissoconiaceae</taxon>
        <taxon>Dissoconium</taxon>
    </lineage>
</organism>
<evidence type="ECO:0000259" key="1">
    <source>
        <dbReference type="PROSITE" id="PS50013"/>
    </source>
</evidence>
<proteinExistence type="predicted"/>
<dbReference type="GeneID" id="54363938"/>
<dbReference type="RefSeq" id="XP_033454762.1">
    <property type="nucleotide sequence ID" value="XM_033606138.1"/>
</dbReference>
<name>A0A6J3LP35_9PEZI</name>